<evidence type="ECO:0000313" key="1">
    <source>
        <dbReference type="EMBL" id="GAA0704633.1"/>
    </source>
</evidence>
<accession>A0ABP3TKL9</accession>
<dbReference type="Proteomes" id="UP001501523">
    <property type="component" value="Unassembled WGS sequence"/>
</dbReference>
<proteinExistence type="predicted"/>
<reference evidence="2" key="1">
    <citation type="journal article" date="2019" name="Int. J. Syst. Evol. Microbiol.">
        <title>The Global Catalogue of Microorganisms (GCM) 10K type strain sequencing project: providing services to taxonomists for standard genome sequencing and annotation.</title>
        <authorList>
            <consortium name="The Broad Institute Genomics Platform"/>
            <consortium name="The Broad Institute Genome Sequencing Center for Infectious Disease"/>
            <person name="Wu L."/>
            <person name="Ma J."/>
        </authorList>
    </citation>
    <scope>NUCLEOTIDE SEQUENCE [LARGE SCALE GENOMIC DNA]</scope>
    <source>
        <strain evidence="2">JCM 15421</strain>
    </source>
</reference>
<dbReference type="EMBL" id="BAAAEU010000001">
    <property type="protein sequence ID" value="GAA0704633.1"/>
    <property type="molecule type" value="Genomic_DNA"/>
</dbReference>
<protein>
    <submittedName>
        <fullName evidence="1">Uncharacterized protein</fullName>
    </submittedName>
</protein>
<comment type="caution">
    <text evidence="1">The sequence shown here is derived from an EMBL/GenBank/DDBJ whole genome shotgun (WGS) entry which is preliminary data.</text>
</comment>
<sequence>MKLNRQIFPLRVRGGLFAFLQAPACRERVRVRHDLIAASRPSHDAAMRPALRAHWTLDPHSHLPACRWDMAAGERERSDFPCAA</sequence>
<gene>
    <name evidence="1" type="ORF">GCM10009105_01600</name>
</gene>
<dbReference type="RefSeq" id="WP_343786154.1">
    <property type="nucleotide sequence ID" value="NZ_BAAAEU010000001.1"/>
</dbReference>
<name>A0ABP3TKL9_9GAMM</name>
<keyword evidence="2" id="KW-1185">Reference proteome</keyword>
<evidence type="ECO:0000313" key="2">
    <source>
        <dbReference type="Proteomes" id="UP001501523"/>
    </source>
</evidence>
<organism evidence="1 2">
    <name type="scientific">Dokdonella soli</name>
    <dbReference type="NCBI Taxonomy" id="529810"/>
    <lineage>
        <taxon>Bacteria</taxon>
        <taxon>Pseudomonadati</taxon>
        <taxon>Pseudomonadota</taxon>
        <taxon>Gammaproteobacteria</taxon>
        <taxon>Lysobacterales</taxon>
        <taxon>Rhodanobacteraceae</taxon>
        <taxon>Dokdonella</taxon>
    </lineage>
</organism>